<dbReference type="EMBL" id="MLYV02000613">
    <property type="protein sequence ID" value="PSR81575.1"/>
    <property type="molecule type" value="Genomic_DNA"/>
</dbReference>
<proteinExistence type="predicted"/>
<organism evidence="1 2">
    <name type="scientific">Hermanssonia centrifuga</name>
    <dbReference type="NCBI Taxonomy" id="98765"/>
    <lineage>
        <taxon>Eukaryota</taxon>
        <taxon>Fungi</taxon>
        <taxon>Dikarya</taxon>
        <taxon>Basidiomycota</taxon>
        <taxon>Agaricomycotina</taxon>
        <taxon>Agaricomycetes</taxon>
        <taxon>Polyporales</taxon>
        <taxon>Meruliaceae</taxon>
        <taxon>Hermanssonia</taxon>
    </lineage>
</organism>
<evidence type="ECO:0000313" key="2">
    <source>
        <dbReference type="Proteomes" id="UP000186601"/>
    </source>
</evidence>
<protein>
    <submittedName>
        <fullName evidence="1">Uncharacterized protein</fullName>
    </submittedName>
</protein>
<accession>A0A2R6NZP4</accession>
<reference evidence="1 2" key="1">
    <citation type="submission" date="2018-02" db="EMBL/GenBank/DDBJ databases">
        <title>Genome sequence of the basidiomycete white-rot fungus Phlebia centrifuga.</title>
        <authorList>
            <person name="Granchi Z."/>
            <person name="Peng M."/>
            <person name="de Vries R.P."/>
            <person name="Hilden K."/>
            <person name="Makela M.R."/>
            <person name="Grigoriev I."/>
            <person name="Riley R."/>
        </authorList>
    </citation>
    <scope>NUCLEOTIDE SEQUENCE [LARGE SCALE GENOMIC DNA]</scope>
    <source>
        <strain evidence="1 2">FBCC195</strain>
    </source>
</reference>
<keyword evidence="2" id="KW-1185">Reference proteome</keyword>
<dbReference type="AlphaFoldDB" id="A0A2R6NZP4"/>
<dbReference type="OrthoDB" id="1921208at2759"/>
<comment type="caution">
    <text evidence="1">The sequence shown here is derived from an EMBL/GenBank/DDBJ whole genome shotgun (WGS) entry which is preliminary data.</text>
</comment>
<evidence type="ECO:0000313" key="1">
    <source>
        <dbReference type="EMBL" id="PSR81575.1"/>
    </source>
</evidence>
<dbReference type="Proteomes" id="UP000186601">
    <property type="component" value="Unassembled WGS sequence"/>
</dbReference>
<gene>
    <name evidence="1" type="ORF">PHLCEN_2v6341</name>
</gene>
<name>A0A2R6NZP4_9APHY</name>
<sequence>MPAVGDTIAFTFQLPEYIKNPPSVQHSATRTHLFPTLLRFPKLIMNCLKSLHSRILARPNQAALTLVFKALDPLTPTPEILII</sequence>